<dbReference type="GO" id="GO:0046872">
    <property type="term" value="F:metal ion binding"/>
    <property type="evidence" value="ECO:0007669"/>
    <property type="project" value="UniProtKB-KW"/>
</dbReference>
<evidence type="ECO:0000259" key="21">
    <source>
        <dbReference type="Pfam" id="PF00391"/>
    </source>
</evidence>
<dbReference type="Pfam" id="PF05524">
    <property type="entry name" value="PEP-utilisers_N"/>
    <property type="match status" value="1"/>
</dbReference>
<dbReference type="InterPro" id="IPR040442">
    <property type="entry name" value="Pyrv_kinase-like_dom_sf"/>
</dbReference>
<feature type="binding site" evidence="20">
    <location>
        <position position="433"/>
    </location>
    <ligand>
        <name>Mg(2+)</name>
        <dbReference type="ChEBI" id="CHEBI:18420"/>
    </ligand>
</feature>
<feature type="domain" description="PEP-utilising enzyme C-terminal" evidence="22">
    <location>
        <begin position="250"/>
        <end position="517"/>
    </location>
</feature>
<comment type="function">
    <text evidence="3 17">General (non sugar-specific) component of the phosphoenolpyruvate-dependent sugar phosphotransferase system (sugar PTS). This major carbohydrate active-transport system catalyzes the phosphorylation of incoming sugar substrates concomitantly with their translocation across the cell membrane. Enzyme I transfers the phosphoryl group from phosphoenolpyruvate (PEP) to the phosphoryl carrier protein (HPr).</text>
</comment>
<keyword evidence="13 17" id="KW-0479">Metal-binding</keyword>
<feature type="active site" description="Tele-phosphohistidine intermediate" evidence="18">
    <location>
        <position position="184"/>
    </location>
</feature>
<feature type="binding site" evidence="19">
    <location>
        <begin position="432"/>
        <end position="433"/>
    </location>
    <ligand>
        <name>phosphoenolpyruvate</name>
        <dbReference type="ChEBI" id="CHEBI:58702"/>
    </ligand>
</feature>
<dbReference type="SUPFAM" id="SSF47831">
    <property type="entry name" value="Enzyme I of the PEP:sugar phosphotransferase system HPr-binding (sub)domain"/>
    <property type="match status" value="1"/>
</dbReference>
<evidence type="ECO:0000256" key="20">
    <source>
        <dbReference type="PIRSR" id="PIRSR000732-3"/>
    </source>
</evidence>
<evidence type="ECO:0000256" key="5">
    <source>
        <dbReference type="ARBA" id="ARBA00007837"/>
    </source>
</evidence>
<evidence type="ECO:0000313" key="25">
    <source>
        <dbReference type="Proteomes" id="UP001183643"/>
    </source>
</evidence>
<dbReference type="Gene3D" id="1.10.274.10">
    <property type="entry name" value="PtsI, HPr-binding domain"/>
    <property type="match status" value="1"/>
</dbReference>
<feature type="binding site" evidence="19">
    <location>
        <position position="320"/>
    </location>
    <ligand>
        <name>phosphoenolpyruvate</name>
        <dbReference type="ChEBI" id="CHEBI:58702"/>
    </ligand>
</feature>
<accession>A0AAE3YTR4</accession>
<evidence type="ECO:0000256" key="18">
    <source>
        <dbReference type="PIRSR" id="PIRSR000732-1"/>
    </source>
</evidence>
<feature type="domain" description="PEP-utilising enzyme mobile" evidence="21">
    <location>
        <begin position="150"/>
        <end position="219"/>
    </location>
</feature>
<dbReference type="PANTHER" id="PTHR46244">
    <property type="entry name" value="PHOSPHOENOLPYRUVATE-PROTEIN PHOSPHOTRANSFERASE"/>
    <property type="match status" value="1"/>
</dbReference>
<comment type="subcellular location">
    <subcellularLocation>
        <location evidence="4 17">Cytoplasm</location>
    </subcellularLocation>
</comment>
<evidence type="ECO:0000256" key="14">
    <source>
        <dbReference type="ARBA" id="ARBA00022777"/>
    </source>
</evidence>
<evidence type="ECO:0000256" key="10">
    <source>
        <dbReference type="ARBA" id="ARBA00022597"/>
    </source>
</evidence>
<dbReference type="Proteomes" id="UP001183643">
    <property type="component" value="Unassembled WGS sequence"/>
</dbReference>
<dbReference type="InterPro" id="IPR050499">
    <property type="entry name" value="PEP-utilizing_PTS_enzyme"/>
</dbReference>
<keyword evidence="25" id="KW-1185">Reference proteome</keyword>
<evidence type="ECO:0000256" key="2">
    <source>
        <dbReference type="ARBA" id="ARBA00001946"/>
    </source>
</evidence>
<comment type="cofactor">
    <cofactor evidence="2 17 20">
        <name>Mg(2+)</name>
        <dbReference type="ChEBI" id="CHEBI:18420"/>
    </cofactor>
</comment>
<keyword evidence="11 17" id="KW-0808">Transferase</keyword>
<feature type="active site" description="Proton donor" evidence="18">
    <location>
        <position position="480"/>
    </location>
</feature>
<evidence type="ECO:0000256" key="17">
    <source>
        <dbReference type="PIRNR" id="PIRNR000732"/>
    </source>
</evidence>
<dbReference type="InterPro" id="IPR036618">
    <property type="entry name" value="PtsI_HPr-bd_sf"/>
</dbReference>
<keyword evidence="14 17" id="KW-0418">Kinase</keyword>
<keyword evidence="15 17" id="KW-0460">Magnesium</keyword>
<dbReference type="AlphaFoldDB" id="A0AAE3YTR4"/>
<sequence length="544" mass="55307">MAELTGIGVSAGVAAGPLLRIAAVPALPAPAAVADTAAEVEKAFAALAEVVADLGRRADRATDATVAEVLRAEAMMADDPMLRDAVQEGIEGGTDAVHAIDAAFATHRAAFEAAGGYLAERVADLDDLRDRAVAVCLGRPMPGVPQPGHPYVLAARDLAPADTADLDPRQVVGLITADGGPTSHTAILARALGLPAVVSCKGVLEVADGTLVTLDGTSGHVETGVSEETVTSVRNAAAEALKTISGTTGPGRTSDGHAVALLANVGSGKDAAAATDAEGVGLFRTELLFLDRTREPGLDEQVAAYREVFAAMAGRRVVIRTLDAGADKPLPFLHQDGEPNPALGVRGLRIARQRPEVLTTQLAAIAQAAIQTDADVWVMAPMVSTVAEAAEFAALVHEAGLPKAGVMIEVPAAALRAEKLLGVVDFLSIGTNDLSQYTFAADRQVGTLAELLDPWQPALLQLIAACGAAGKATGKSVGVCGEAASDPALAPVLAGLGITSLSMSARALPAVRASLAAHSLAECERLAAAVLDAEDPVHARKLVS</sequence>
<dbReference type="Pfam" id="PF00391">
    <property type="entry name" value="PEP-utilizers"/>
    <property type="match status" value="1"/>
</dbReference>
<evidence type="ECO:0000256" key="13">
    <source>
        <dbReference type="ARBA" id="ARBA00022723"/>
    </source>
</evidence>
<feature type="domain" description="Phosphotransferase system enzyme I N-terminal" evidence="23">
    <location>
        <begin position="5"/>
        <end position="121"/>
    </location>
</feature>
<dbReference type="EMBL" id="JAVDYB010000001">
    <property type="protein sequence ID" value="MDR7278485.1"/>
    <property type="molecule type" value="Genomic_DNA"/>
</dbReference>
<evidence type="ECO:0000256" key="19">
    <source>
        <dbReference type="PIRSR" id="PIRSR000732-2"/>
    </source>
</evidence>
<dbReference type="InterPro" id="IPR008731">
    <property type="entry name" value="PTS_EIN"/>
</dbReference>
<dbReference type="EC" id="2.7.3.9" evidence="6 17"/>
<keyword evidence="8 17" id="KW-0813">Transport</keyword>
<dbReference type="Pfam" id="PF02896">
    <property type="entry name" value="PEP-utilizers_C"/>
    <property type="match status" value="1"/>
</dbReference>
<dbReference type="GO" id="GO:0008965">
    <property type="term" value="F:phosphoenolpyruvate-protein phosphotransferase activity"/>
    <property type="evidence" value="ECO:0007669"/>
    <property type="project" value="UniProtKB-EC"/>
</dbReference>
<evidence type="ECO:0000256" key="6">
    <source>
        <dbReference type="ARBA" id="ARBA00012232"/>
    </source>
</evidence>
<keyword evidence="10 17" id="KW-0762">Sugar transport</keyword>
<evidence type="ECO:0000256" key="1">
    <source>
        <dbReference type="ARBA" id="ARBA00000683"/>
    </source>
</evidence>
<evidence type="ECO:0000313" key="24">
    <source>
        <dbReference type="EMBL" id="MDR7278485.1"/>
    </source>
</evidence>
<feature type="binding site" evidence="20">
    <location>
        <position position="409"/>
    </location>
    <ligand>
        <name>Mg(2+)</name>
        <dbReference type="ChEBI" id="CHEBI:18420"/>
    </ligand>
</feature>
<evidence type="ECO:0000256" key="12">
    <source>
        <dbReference type="ARBA" id="ARBA00022683"/>
    </source>
</evidence>
<gene>
    <name evidence="24" type="ORF">J2S41_005263</name>
</gene>
<evidence type="ECO:0000256" key="7">
    <source>
        <dbReference type="ARBA" id="ARBA00016544"/>
    </source>
</evidence>
<evidence type="ECO:0000256" key="9">
    <source>
        <dbReference type="ARBA" id="ARBA00022490"/>
    </source>
</evidence>
<dbReference type="NCBIfam" id="TIGR01417">
    <property type="entry name" value="PTS_I_fam"/>
    <property type="match status" value="1"/>
</dbReference>
<evidence type="ECO:0000259" key="23">
    <source>
        <dbReference type="Pfam" id="PF05524"/>
    </source>
</evidence>
<evidence type="ECO:0000256" key="8">
    <source>
        <dbReference type="ARBA" id="ARBA00022448"/>
    </source>
</evidence>
<evidence type="ECO:0000256" key="11">
    <source>
        <dbReference type="ARBA" id="ARBA00022679"/>
    </source>
</evidence>
<dbReference type="Gene3D" id="3.20.20.60">
    <property type="entry name" value="Phosphoenolpyruvate-binding domains"/>
    <property type="match status" value="1"/>
</dbReference>
<dbReference type="PROSITE" id="PS00370">
    <property type="entry name" value="PEP_ENZYMES_PHOS_SITE"/>
    <property type="match status" value="1"/>
</dbReference>
<dbReference type="InterPro" id="IPR018274">
    <property type="entry name" value="PEP_util_AS"/>
</dbReference>
<dbReference type="Gene3D" id="3.50.30.10">
    <property type="entry name" value="Phosphohistidine domain"/>
    <property type="match status" value="1"/>
</dbReference>
<evidence type="ECO:0000256" key="3">
    <source>
        <dbReference type="ARBA" id="ARBA00002728"/>
    </source>
</evidence>
<evidence type="ECO:0000259" key="22">
    <source>
        <dbReference type="Pfam" id="PF02896"/>
    </source>
</evidence>
<reference evidence="24" key="1">
    <citation type="submission" date="2023-07" db="EMBL/GenBank/DDBJ databases">
        <title>Sequencing the genomes of 1000 actinobacteria strains.</title>
        <authorList>
            <person name="Klenk H.-P."/>
        </authorList>
    </citation>
    <scope>NUCLEOTIDE SEQUENCE</scope>
    <source>
        <strain evidence="24">DSM 44707</strain>
    </source>
</reference>
<dbReference type="InterPro" id="IPR024692">
    <property type="entry name" value="PTS_EI"/>
</dbReference>
<feature type="binding site" evidence="19">
    <location>
        <position position="443"/>
    </location>
    <ligand>
        <name>phosphoenolpyruvate</name>
        <dbReference type="ChEBI" id="CHEBI:58702"/>
    </ligand>
</feature>
<dbReference type="InterPro" id="IPR008279">
    <property type="entry name" value="PEP-util_enz_mobile_dom"/>
</dbReference>
<dbReference type="PANTHER" id="PTHR46244:SF3">
    <property type="entry name" value="PHOSPHOENOLPYRUVATE-PROTEIN PHOSPHOTRANSFERASE"/>
    <property type="match status" value="1"/>
</dbReference>
<comment type="similarity">
    <text evidence="5 17">Belongs to the PEP-utilizing enzyme family.</text>
</comment>
<dbReference type="GO" id="GO:0005737">
    <property type="term" value="C:cytoplasm"/>
    <property type="evidence" value="ECO:0007669"/>
    <property type="project" value="UniProtKB-SubCell"/>
</dbReference>
<comment type="caution">
    <text evidence="24">The sequence shown here is derived from an EMBL/GenBank/DDBJ whole genome shotgun (WGS) entry which is preliminary data.</text>
</comment>
<dbReference type="PIRSF" id="PIRSF000732">
    <property type="entry name" value="PTS_enzyme_I"/>
    <property type="match status" value="1"/>
</dbReference>
<dbReference type="GO" id="GO:0009401">
    <property type="term" value="P:phosphoenolpyruvate-dependent sugar phosphotransferase system"/>
    <property type="evidence" value="ECO:0007669"/>
    <property type="project" value="UniProtKB-KW"/>
</dbReference>
<organism evidence="24 25">
    <name type="scientific">Catenuloplanes atrovinosus</name>
    <dbReference type="NCBI Taxonomy" id="137266"/>
    <lineage>
        <taxon>Bacteria</taxon>
        <taxon>Bacillati</taxon>
        <taxon>Actinomycetota</taxon>
        <taxon>Actinomycetes</taxon>
        <taxon>Micromonosporales</taxon>
        <taxon>Micromonosporaceae</taxon>
        <taxon>Catenuloplanes</taxon>
    </lineage>
</organism>
<keyword evidence="12 17" id="KW-0598">Phosphotransferase system</keyword>
<feature type="binding site" evidence="19">
    <location>
        <position position="284"/>
    </location>
    <ligand>
        <name>phosphoenolpyruvate</name>
        <dbReference type="ChEBI" id="CHEBI:58702"/>
    </ligand>
</feature>
<keyword evidence="9 17" id="KW-0963">Cytoplasm</keyword>
<dbReference type="PRINTS" id="PR01736">
    <property type="entry name" value="PHPHTRNFRASE"/>
</dbReference>
<dbReference type="RefSeq" id="WP_310371431.1">
    <property type="nucleotide sequence ID" value="NZ_JAVDYB010000001.1"/>
</dbReference>
<proteinExistence type="inferred from homology"/>
<dbReference type="SUPFAM" id="SSF51621">
    <property type="entry name" value="Phosphoenolpyruvate/pyruvate domain"/>
    <property type="match status" value="1"/>
</dbReference>
<dbReference type="GO" id="GO:0016301">
    <property type="term" value="F:kinase activity"/>
    <property type="evidence" value="ECO:0007669"/>
    <property type="project" value="UniProtKB-KW"/>
</dbReference>
<protein>
    <recommendedName>
        <fullName evidence="7 17">Phosphoenolpyruvate-protein phosphotransferase</fullName>
        <ecNumber evidence="6 17">2.7.3.9</ecNumber>
    </recommendedName>
    <alternativeName>
        <fullName evidence="16 17">Phosphotransferase system, enzyme I</fullName>
    </alternativeName>
</protein>
<evidence type="ECO:0000256" key="16">
    <source>
        <dbReference type="ARBA" id="ARBA00033235"/>
    </source>
</evidence>
<dbReference type="InterPro" id="IPR006318">
    <property type="entry name" value="PTS_EI-like"/>
</dbReference>
<dbReference type="InterPro" id="IPR015813">
    <property type="entry name" value="Pyrv/PenolPyrv_kinase-like_dom"/>
</dbReference>
<comment type="catalytic activity">
    <reaction evidence="1 17">
        <text>L-histidyl-[protein] + phosphoenolpyruvate = N(pros)-phospho-L-histidyl-[protein] + pyruvate</text>
        <dbReference type="Rhea" id="RHEA:23880"/>
        <dbReference type="Rhea" id="RHEA-COMP:9745"/>
        <dbReference type="Rhea" id="RHEA-COMP:9746"/>
        <dbReference type="ChEBI" id="CHEBI:15361"/>
        <dbReference type="ChEBI" id="CHEBI:29979"/>
        <dbReference type="ChEBI" id="CHEBI:58702"/>
        <dbReference type="ChEBI" id="CHEBI:64837"/>
        <dbReference type="EC" id="2.7.3.9"/>
    </reaction>
</comment>
<dbReference type="InterPro" id="IPR023151">
    <property type="entry name" value="PEP_util_CS"/>
</dbReference>
<evidence type="ECO:0000256" key="15">
    <source>
        <dbReference type="ARBA" id="ARBA00022842"/>
    </source>
</evidence>
<dbReference type="InterPro" id="IPR036637">
    <property type="entry name" value="Phosphohistidine_dom_sf"/>
</dbReference>
<evidence type="ECO:0000256" key="4">
    <source>
        <dbReference type="ARBA" id="ARBA00004496"/>
    </source>
</evidence>
<name>A0AAE3YTR4_9ACTN</name>
<dbReference type="InterPro" id="IPR000121">
    <property type="entry name" value="PEP_util_C"/>
</dbReference>
<dbReference type="SUPFAM" id="SSF52009">
    <property type="entry name" value="Phosphohistidine domain"/>
    <property type="match status" value="1"/>
</dbReference>
<dbReference type="PROSITE" id="PS00742">
    <property type="entry name" value="PEP_ENZYMES_2"/>
    <property type="match status" value="1"/>
</dbReference>